<dbReference type="GO" id="GO:0045016">
    <property type="term" value="P:mitochondrial magnesium ion transmembrane transport"/>
    <property type="evidence" value="ECO:0007669"/>
    <property type="project" value="TreeGrafter"/>
</dbReference>
<evidence type="ECO:0000256" key="3">
    <source>
        <dbReference type="ARBA" id="ARBA00022448"/>
    </source>
</evidence>
<evidence type="ECO:0000256" key="7">
    <source>
        <dbReference type="ARBA" id="ARBA00022989"/>
    </source>
</evidence>
<keyword evidence="8 12" id="KW-0406">Ion transport</keyword>
<accession>A0A7D9H3C0</accession>
<evidence type="ECO:0000256" key="11">
    <source>
        <dbReference type="ARBA" id="ARBA00038721"/>
    </source>
</evidence>
<evidence type="ECO:0000256" key="8">
    <source>
        <dbReference type="ARBA" id="ARBA00023065"/>
    </source>
</evidence>
<proteinExistence type="inferred from homology"/>
<comment type="function">
    <text evidence="10">Mitochondrial inner membrane magnesium transporter required for mitochondrial magnesium homeostasis. Modulates the conductance of the MRS2 channel. Involved in the splicing of mRNA group II introns in mitochondria by affecting mitochondrial magnesium concentrations, which are critical for group II intron splicing.</text>
</comment>
<dbReference type="AlphaFoldDB" id="A0A7D9H3C0"/>
<dbReference type="GO" id="GO:0005743">
    <property type="term" value="C:mitochondrial inner membrane"/>
    <property type="evidence" value="ECO:0007669"/>
    <property type="project" value="UniProtKB-SubCell"/>
</dbReference>
<keyword evidence="5 12" id="KW-0460">Magnesium</keyword>
<comment type="subcellular location">
    <subcellularLocation>
        <location evidence="1 12">Mitochondrion inner membrane</location>
        <topology evidence="1 12">Multi-pass membrane protein</topology>
    </subcellularLocation>
</comment>
<evidence type="ECO:0000256" key="2">
    <source>
        <dbReference type="ARBA" id="ARBA00009765"/>
    </source>
</evidence>
<keyword evidence="12" id="KW-0999">Mitochondrion inner membrane</keyword>
<evidence type="ECO:0000313" key="13">
    <source>
        <dbReference type="EMBL" id="VUG18629.1"/>
    </source>
</evidence>
<dbReference type="Gene3D" id="1.20.58.340">
    <property type="entry name" value="Magnesium transport protein CorA, transmembrane region"/>
    <property type="match status" value="1"/>
</dbReference>
<feature type="transmembrane region" description="Helical" evidence="12">
    <location>
        <begin position="331"/>
        <end position="354"/>
    </location>
</feature>
<dbReference type="Gene3D" id="2.40.128.330">
    <property type="match status" value="1"/>
</dbReference>
<dbReference type="GO" id="GO:0015095">
    <property type="term" value="F:magnesium ion transmembrane transporter activity"/>
    <property type="evidence" value="ECO:0007669"/>
    <property type="project" value="TreeGrafter"/>
</dbReference>
<dbReference type="CDD" id="cd12823">
    <property type="entry name" value="Mrs2_Mfm1p-like"/>
    <property type="match status" value="1"/>
</dbReference>
<keyword evidence="4 12" id="KW-0812">Transmembrane</keyword>
<dbReference type="Pfam" id="PF22099">
    <property type="entry name" value="MRS2-like"/>
    <property type="match status" value="1"/>
</dbReference>
<protein>
    <recommendedName>
        <fullName evidence="12">Magnesium transporter</fullName>
    </recommendedName>
</protein>
<evidence type="ECO:0000256" key="5">
    <source>
        <dbReference type="ARBA" id="ARBA00022842"/>
    </source>
</evidence>
<evidence type="ECO:0000256" key="4">
    <source>
        <dbReference type="ARBA" id="ARBA00022692"/>
    </source>
</evidence>
<evidence type="ECO:0000256" key="6">
    <source>
        <dbReference type="ARBA" id="ARBA00022946"/>
    </source>
</evidence>
<name>A0A7D9H3C0_DEKBR</name>
<evidence type="ECO:0000313" key="14">
    <source>
        <dbReference type="Proteomes" id="UP000478008"/>
    </source>
</evidence>
<evidence type="ECO:0000256" key="10">
    <source>
        <dbReference type="ARBA" id="ARBA00037564"/>
    </source>
</evidence>
<dbReference type="PANTHER" id="PTHR13890:SF0">
    <property type="entry name" value="MAGNESIUM TRANSPORTER MRS2 HOMOLOG, MITOCHONDRIAL"/>
    <property type="match status" value="1"/>
</dbReference>
<keyword evidence="12" id="KW-0496">Mitochondrion</keyword>
<comment type="similarity">
    <text evidence="2 12">Belongs to the CorA metal ion transporter (MIT) (TC 1.A.35) family.</text>
</comment>
<evidence type="ECO:0000256" key="12">
    <source>
        <dbReference type="RuleBase" id="RU366042"/>
    </source>
</evidence>
<comment type="subunit">
    <text evidence="11">Forms homooligomers. Interacts with MRS2.</text>
</comment>
<dbReference type="Proteomes" id="UP000478008">
    <property type="component" value="Unassembled WGS sequence"/>
</dbReference>
<organism evidence="13 14">
    <name type="scientific">Dekkera bruxellensis</name>
    <name type="common">Brettanomyces custersii</name>
    <dbReference type="NCBI Taxonomy" id="5007"/>
    <lineage>
        <taxon>Eukaryota</taxon>
        <taxon>Fungi</taxon>
        <taxon>Dikarya</taxon>
        <taxon>Ascomycota</taxon>
        <taxon>Saccharomycotina</taxon>
        <taxon>Pichiomycetes</taxon>
        <taxon>Pichiales</taxon>
        <taxon>Pichiaceae</taxon>
        <taxon>Brettanomyces</taxon>
    </lineage>
</organism>
<evidence type="ECO:0000256" key="1">
    <source>
        <dbReference type="ARBA" id="ARBA00004448"/>
    </source>
</evidence>
<keyword evidence="7 12" id="KW-1133">Transmembrane helix</keyword>
<keyword evidence="9 12" id="KW-0472">Membrane</keyword>
<keyword evidence="3 12" id="KW-0813">Transport</keyword>
<dbReference type="InterPro" id="IPR039204">
    <property type="entry name" value="MRS2-like"/>
</dbReference>
<reference evidence="13 14" key="1">
    <citation type="submission" date="2019-07" db="EMBL/GenBank/DDBJ databases">
        <authorList>
            <person name="Friedrich A."/>
            <person name="Schacherer J."/>
        </authorList>
    </citation>
    <scope>NUCLEOTIDE SEQUENCE [LARGE SCALE GENOMIC DNA]</scope>
</reference>
<dbReference type="PANTHER" id="PTHR13890">
    <property type="entry name" value="RNA SPLICING PROTEIN MRS2, MITOCHONDRIAL"/>
    <property type="match status" value="1"/>
</dbReference>
<feature type="transmembrane region" description="Helical" evidence="12">
    <location>
        <begin position="366"/>
        <end position="384"/>
    </location>
</feature>
<dbReference type="EMBL" id="CABFWN010000003">
    <property type="protein sequence ID" value="VUG18629.1"/>
    <property type="molecule type" value="Genomic_DNA"/>
</dbReference>
<keyword evidence="6" id="KW-0809">Transit peptide</keyword>
<evidence type="ECO:0000256" key="9">
    <source>
        <dbReference type="ARBA" id="ARBA00023136"/>
    </source>
</evidence>
<gene>
    <name evidence="13" type="primary">MFM1</name>
    <name evidence="13" type="ORF">DEBR0S3_16160G</name>
</gene>
<keyword evidence="14" id="KW-1185">Reference proteome</keyword>
<sequence>MLFAKILTRRPFAFSGLIAQPFSKIIRCRANQISAHCYKTVKPRTFGTSFGKEAEGNEFLLEKSLLPKLTGATQTETHLKSALRCLVFDSNGNYRRVASDEERVELINKRDLLPRDLRKIDKGYNNIVPSILIRENSILMSLLHITTLIKADSVVLFNYYGSYADKKFVNSLSEKLKNESGDKLHYEVRALEAIFMDVIENLNSEMKVHVNVVKGILKELEDDVDLPKLKYLLIVSKKLQQFQQKATLMRDLIDELLDQDDELAEMYLTEKKEGLPRSPEDHQEVELLLESYSLHCDAIVQTVESANSDVKTTEEIVNIILDSNRNDLMLLGLRFSAGLMSFGGLLFVASLYGMNLQNFFESNEQCFKVVSVASFVLTLVLFRFSMRHLSRLQKIQLMKRSV</sequence>